<feature type="compositionally biased region" description="Polar residues" evidence="1">
    <location>
        <begin position="88"/>
        <end position="104"/>
    </location>
</feature>
<feature type="compositionally biased region" description="Basic and acidic residues" evidence="1">
    <location>
        <begin position="53"/>
        <end position="65"/>
    </location>
</feature>
<evidence type="ECO:0000313" key="3">
    <source>
        <dbReference type="Proteomes" id="UP000770661"/>
    </source>
</evidence>
<sequence length="104" mass="11724">MIRLEGYHQGDRPGTQPLTWPEQGDQEVRLLDEAPESRGGQRLTRRLTQSLKDQLKVPRRDREGPLRNLYLEGPEEDPKAGMRGDGQASAQEDSVQHGTGTFET</sequence>
<feature type="region of interest" description="Disordered" evidence="1">
    <location>
        <begin position="1"/>
        <end position="104"/>
    </location>
</feature>
<feature type="compositionally biased region" description="Basic and acidic residues" evidence="1">
    <location>
        <begin position="26"/>
        <end position="36"/>
    </location>
</feature>
<dbReference type="AlphaFoldDB" id="A0A8J4YCN2"/>
<reference evidence="2" key="1">
    <citation type="submission" date="2020-07" db="EMBL/GenBank/DDBJ databases">
        <title>The High-quality genome of the commercially important snow crab, Chionoecetes opilio.</title>
        <authorList>
            <person name="Jeong J.-H."/>
            <person name="Ryu S."/>
        </authorList>
    </citation>
    <scope>NUCLEOTIDE SEQUENCE</scope>
    <source>
        <strain evidence="2">MADBK_172401_WGS</strain>
        <tissue evidence="2">Digestive gland</tissue>
    </source>
</reference>
<name>A0A8J4YCN2_CHIOP</name>
<protein>
    <submittedName>
        <fullName evidence="2">Uncharacterized protein</fullName>
    </submittedName>
</protein>
<keyword evidence="3" id="KW-1185">Reference proteome</keyword>
<evidence type="ECO:0000313" key="2">
    <source>
        <dbReference type="EMBL" id="KAG0724872.1"/>
    </source>
</evidence>
<organism evidence="2 3">
    <name type="scientific">Chionoecetes opilio</name>
    <name type="common">Atlantic snow crab</name>
    <name type="synonym">Cancer opilio</name>
    <dbReference type="NCBI Taxonomy" id="41210"/>
    <lineage>
        <taxon>Eukaryota</taxon>
        <taxon>Metazoa</taxon>
        <taxon>Ecdysozoa</taxon>
        <taxon>Arthropoda</taxon>
        <taxon>Crustacea</taxon>
        <taxon>Multicrustacea</taxon>
        <taxon>Malacostraca</taxon>
        <taxon>Eumalacostraca</taxon>
        <taxon>Eucarida</taxon>
        <taxon>Decapoda</taxon>
        <taxon>Pleocyemata</taxon>
        <taxon>Brachyura</taxon>
        <taxon>Eubrachyura</taxon>
        <taxon>Majoidea</taxon>
        <taxon>Majidae</taxon>
        <taxon>Chionoecetes</taxon>
    </lineage>
</organism>
<accession>A0A8J4YCN2</accession>
<dbReference type="Proteomes" id="UP000770661">
    <property type="component" value="Unassembled WGS sequence"/>
</dbReference>
<gene>
    <name evidence="2" type="ORF">GWK47_039710</name>
</gene>
<proteinExistence type="predicted"/>
<dbReference type="EMBL" id="JACEEZ010006304">
    <property type="protein sequence ID" value="KAG0724872.1"/>
    <property type="molecule type" value="Genomic_DNA"/>
</dbReference>
<comment type="caution">
    <text evidence="2">The sequence shown here is derived from an EMBL/GenBank/DDBJ whole genome shotgun (WGS) entry which is preliminary data.</text>
</comment>
<feature type="compositionally biased region" description="Basic and acidic residues" evidence="1">
    <location>
        <begin position="1"/>
        <end position="11"/>
    </location>
</feature>
<evidence type="ECO:0000256" key="1">
    <source>
        <dbReference type="SAM" id="MobiDB-lite"/>
    </source>
</evidence>